<proteinExistence type="predicted"/>
<dbReference type="Proteomes" id="UP000061489">
    <property type="component" value="Chromosome"/>
</dbReference>
<dbReference type="AlphaFoldDB" id="W5YMC2"/>
<reference evidence="10 11" key="1">
    <citation type="journal article" date="2014" name="Genome Announc.">
        <title>Draft Genome Sequences of Marinobacter similis A3d10T and Marinobacter salarius R9SW1T.</title>
        <authorList>
            <person name="Ivanova E.P."/>
            <person name="Ng H.J."/>
            <person name="Webb H.K."/>
            <person name="Feng G."/>
            <person name="Oshima K."/>
            <person name="Hattori M."/>
            <person name="Ohkuma M."/>
            <person name="Sergeev A.F."/>
            <person name="Mikhailov V.V."/>
            <person name="Crawford R.J."/>
            <person name="Sawabe T."/>
        </authorList>
    </citation>
    <scope>NUCLEOTIDE SEQUENCE [LARGE SCALE GENOMIC DNA]</scope>
    <source>
        <strain evidence="10 11">A3d10</strain>
    </source>
</reference>
<organism evidence="10 11">
    <name type="scientific">Marinobacter similis</name>
    <dbReference type="NCBI Taxonomy" id="1420916"/>
    <lineage>
        <taxon>Bacteria</taxon>
        <taxon>Pseudomonadati</taxon>
        <taxon>Pseudomonadota</taxon>
        <taxon>Gammaproteobacteria</taxon>
        <taxon>Pseudomonadales</taxon>
        <taxon>Marinobacteraceae</taxon>
        <taxon>Marinobacter</taxon>
    </lineage>
</organism>
<evidence type="ECO:0000256" key="4">
    <source>
        <dbReference type="ARBA" id="ARBA00022741"/>
    </source>
</evidence>
<dbReference type="EMBL" id="CP007151">
    <property type="protein sequence ID" value="AHI30190.1"/>
    <property type="molecule type" value="Genomic_DNA"/>
</dbReference>
<sequence length="179" mass="19902">MKDDDFEDKCTFLFDVIKRYDHYIGTTNFKVGLLMSFIAAIILGLSIRIMLTEPSGSGCNYLYYLASASSLFTILLSILTAVNLLRVVFPKTKTDKNYKSMIFFGDVLATDNGADGYFKKIKEATSEQIIEDLSKQTFMVAEIVSEKFRVLKIAVNIAIYGVVPMLAVSLLLLILHGAG</sequence>
<evidence type="ECO:0000256" key="6">
    <source>
        <dbReference type="ARBA" id="ARBA00023118"/>
    </source>
</evidence>
<evidence type="ECO:0000313" key="10">
    <source>
        <dbReference type="EMBL" id="AHI30190.1"/>
    </source>
</evidence>
<comment type="subcellular location">
    <subcellularLocation>
        <location evidence="1">Cell membrane</location>
    </subcellularLocation>
</comment>
<evidence type="ECO:0000256" key="5">
    <source>
        <dbReference type="ARBA" id="ARBA00022989"/>
    </source>
</evidence>
<feature type="transmembrane region" description="Helical" evidence="8">
    <location>
        <begin position="31"/>
        <end position="51"/>
    </location>
</feature>
<keyword evidence="3 8" id="KW-0812">Transmembrane</keyword>
<keyword evidence="2" id="KW-1003">Cell membrane</keyword>
<evidence type="ECO:0000256" key="1">
    <source>
        <dbReference type="ARBA" id="ARBA00004236"/>
    </source>
</evidence>
<dbReference type="GO" id="GO:0005886">
    <property type="term" value="C:plasma membrane"/>
    <property type="evidence" value="ECO:0007669"/>
    <property type="project" value="UniProtKB-SubCell"/>
</dbReference>
<evidence type="ECO:0000256" key="2">
    <source>
        <dbReference type="ARBA" id="ARBA00022475"/>
    </source>
</evidence>
<feature type="domain" description="Pycsar effector protein" evidence="9">
    <location>
        <begin position="13"/>
        <end position="173"/>
    </location>
</feature>
<keyword evidence="6" id="KW-0051">Antiviral defense</keyword>
<keyword evidence="5 8" id="KW-1133">Transmembrane helix</keyword>
<evidence type="ECO:0000313" key="11">
    <source>
        <dbReference type="Proteomes" id="UP000061489"/>
    </source>
</evidence>
<dbReference type="InterPro" id="IPR043760">
    <property type="entry name" value="PycTM_dom"/>
</dbReference>
<feature type="transmembrane region" description="Helical" evidence="8">
    <location>
        <begin position="157"/>
        <end position="178"/>
    </location>
</feature>
<name>W5YMC2_9GAMM</name>
<dbReference type="RefSeq" id="WP_041341860.1">
    <property type="nucleotide sequence ID" value="NZ_CP007151.1"/>
</dbReference>
<evidence type="ECO:0000256" key="3">
    <source>
        <dbReference type="ARBA" id="ARBA00022692"/>
    </source>
</evidence>
<dbReference type="HOGENOM" id="CLU_125961_0_0_6"/>
<gene>
    <name evidence="10" type="ORF">AU14_14830</name>
</gene>
<dbReference type="GO" id="GO:0051607">
    <property type="term" value="P:defense response to virus"/>
    <property type="evidence" value="ECO:0007669"/>
    <property type="project" value="UniProtKB-KW"/>
</dbReference>
<dbReference type="Pfam" id="PF18967">
    <property type="entry name" value="PycTM"/>
    <property type="match status" value="1"/>
</dbReference>
<keyword evidence="7 8" id="KW-0472">Membrane</keyword>
<keyword evidence="11" id="KW-1185">Reference proteome</keyword>
<dbReference type="STRING" id="1420916.AU14_14830"/>
<dbReference type="KEGG" id="msx:AU14_14830"/>
<accession>W5YMC2</accession>
<dbReference type="GO" id="GO:0000166">
    <property type="term" value="F:nucleotide binding"/>
    <property type="evidence" value="ECO:0007669"/>
    <property type="project" value="UniProtKB-KW"/>
</dbReference>
<feature type="transmembrane region" description="Helical" evidence="8">
    <location>
        <begin position="63"/>
        <end position="89"/>
    </location>
</feature>
<dbReference type="OrthoDB" id="6402656at2"/>
<evidence type="ECO:0000259" key="9">
    <source>
        <dbReference type="Pfam" id="PF18967"/>
    </source>
</evidence>
<protein>
    <recommendedName>
        <fullName evidence="9">Pycsar effector protein domain-containing protein</fullName>
    </recommendedName>
</protein>
<evidence type="ECO:0000256" key="8">
    <source>
        <dbReference type="SAM" id="Phobius"/>
    </source>
</evidence>
<evidence type="ECO:0000256" key="7">
    <source>
        <dbReference type="ARBA" id="ARBA00023136"/>
    </source>
</evidence>
<keyword evidence="4" id="KW-0547">Nucleotide-binding</keyword>